<evidence type="ECO:0000256" key="1">
    <source>
        <dbReference type="ARBA" id="ARBA00001968"/>
    </source>
</evidence>
<evidence type="ECO:0000256" key="3">
    <source>
        <dbReference type="ARBA" id="ARBA00022759"/>
    </source>
</evidence>
<evidence type="ECO:0000259" key="6">
    <source>
        <dbReference type="Pfam" id="PF03755"/>
    </source>
</evidence>
<comment type="cofactor">
    <cofactor evidence="1">
        <name>a divalent metal cation</name>
        <dbReference type="ChEBI" id="CHEBI:60240"/>
    </cofactor>
</comment>
<keyword evidence="3" id="KW-0255">Endonuclease</keyword>
<dbReference type="Pfam" id="PF08340">
    <property type="entry name" value="YicC-like_C"/>
    <property type="match status" value="1"/>
</dbReference>
<reference evidence="8 9" key="1">
    <citation type="submission" date="2023-03" db="EMBL/GenBank/DDBJ databases">
        <title>Novel Species.</title>
        <authorList>
            <person name="Ma S."/>
        </authorList>
    </citation>
    <scope>NUCLEOTIDE SEQUENCE [LARGE SCALE GENOMIC DNA]</scope>
    <source>
        <strain evidence="8 9">LIND6LT2</strain>
    </source>
</reference>
<dbReference type="InterPro" id="IPR013551">
    <property type="entry name" value="YicC-like_C"/>
</dbReference>
<feature type="domain" description="Endoribonuclease YicC-like N-terminal" evidence="6">
    <location>
        <begin position="2"/>
        <end position="156"/>
    </location>
</feature>
<dbReference type="NCBIfam" id="TIGR00255">
    <property type="entry name" value="YicC/YloC family endoribonuclease"/>
    <property type="match status" value="1"/>
</dbReference>
<comment type="similarity">
    <text evidence="5">Belongs to the YicC/YloC family.</text>
</comment>
<evidence type="ECO:0000256" key="2">
    <source>
        <dbReference type="ARBA" id="ARBA00022722"/>
    </source>
</evidence>
<proteinExistence type="inferred from homology"/>
<dbReference type="RefSeq" id="WP_341877362.1">
    <property type="nucleotide sequence ID" value="NZ_CP121687.1"/>
</dbReference>
<evidence type="ECO:0000256" key="4">
    <source>
        <dbReference type="ARBA" id="ARBA00022801"/>
    </source>
</evidence>
<dbReference type="PANTHER" id="PTHR30636">
    <property type="entry name" value="UPF0701 PROTEIN YICC"/>
    <property type="match status" value="1"/>
</dbReference>
<organism evidence="8 9">
    <name type="scientific">Defluviitalea saccharophila</name>
    <dbReference type="NCBI Taxonomy" id="879970"/>
    <lineage>
        <taxon>Bacteria</taxon>
        <taxon>Bacillati</taxon>
        <taxon>Bacillota</taxon>
        <taxon>Clostridia</taxon>
        <taxon>Lachnospirales</taxon>
        <taxon>Defluviitaleaceae</taxon>
        <taxon>Defluviitalea</taxon>
    </lineage>
</organism>
<gene>
    <name evidence="8" type="ORF">QBE51_02375</name>
</gene>
<protein>
    <submittedName>
        <fullName evidence="8">YicC family protein</fullName>
    </submittedName>
</protein>
<evidence type="ECO:0000313" key="8">
    <source>
        <dbReference type="EMBL" id="WZL70398.1"/>
    </source>
</evidence>
<keyword evidence="4" id="KW-0378">Hydrolase</keyword>
<evidence type="ECO:0000259" key="7">
    <source>
        <dbReference type="Pfam" id="PF08340"/>
    </source>
</evidence>
<dbReference type="InterPro" id="IPR005229">
    <property type="entry name" value="YicC/YloC-like"/>
</dbReference>
<name>A0ABZ2Y4X8_9FIRM</name>
<feature type="domain" description="Endoribonuclease YicC-like C-terminal" evidence="7">
    <location>
        <begin position="173"/>
        <end position="292"/>
    </location>
</feature>
<accession>A0ABZ2Y4X8</accession>
<dbReference type="Proteomes" id="UP001486565">
    <property type="component" value="Chromosome"/>
</dbReference>
<sequence>MIRSMTGYGLGEAVINGKKFTVEIRSVNHRYSDINIRMPRTMNYLEENVKNFLKDKISRGKIDVFISFESTAGDDYEISLNESLAEAYIKVLKTIKEKHDVIDDISVSLVSKFPDVISINKKEDDKDFLWSLLEKALLEACNAFILMREKEGNKLQKDLLEKSVKLEEYLSAIKERSPYLVQDYKIKLEKRLHEILPNHTLDENRIALEVALFADKCSIDEEIVRLDSHITQLRDILTTEDVVGRKLDFLAQEMNREVNTIGSKANDLQITHSVVELKSEIEKIREQIQNLE</sequence>
<keyword evidence="9" id="KW-1185">Reference proteome</keyword>
<evidence type="ECO:0000313" key="9">
    <source>
        <dbReference type="Proteomes" id="UP001486565"/>
    </source>
</evidence>
<dbReference type="PANTHER" id="PTHR30636:SF3">
    <property type="entry name" value="UPF0701 PROTEIN YICC"/>
    <property type="match status" value="1"/>
</dbReference>
<dbReference type="InterPro" id="IPR013527">
    <property type="entry name" value="YicC-like_N"/>
</dbReference>
<dbReference type="Pfam" id="PF03755">
    <property type="entry name" value="YicC-like_N"/>
    <property type="match status" value="1"/>
</dbReference>
<evidence type="ECO:0000256" key="5">
    <source>
        <dbReference type="ARBA" id="ARBA00035648"/>
    </source>
</evidence>
<keyword evidence="2" id="KW-0540">Nuclease</keyword>
<dbReference type="EMBL" id="CP121687">
    <property type="protein sequence ID" value="WZL70398.1"/>
    <property type="molecule type" value="Genomic_DNA"/>
</dbReference>